<dbReference type="Pfam" id="PF01380">
    <property type="entry name" value="SIS"/>
    <property type="match status" value="1"/>
</dbReference>
<keyword evidence="2" id="KW-0238">DNA-binding</keyword>
<dbReference type="EMBL" id="JBHSSE010000003">
    <property type="protein sequence ID" value="MFC6200535.1"/>
    <property type="molecule type" value="Genomic_DNA"/>
</dbReference>
<name>A0ABW1SG56_9LACO</name>
<evidence type="ECO:0000259" key="5">
    <source>
        <dbReference type="PROSITE" id="PS51464"/>
    </source>
</evidence>
<evidence type="ECO:0000313" key="6">
    <source>
        <dbReference type="EMBL" id="MFC6200535.1"/>
    </source>
</evidence>
<dbReference type="SUPFAM" id="SSF53697">
    <property type="entry name" value="SIS domain"/>
    <property type="match status" value="1"/>
</dbReference>
<keyword evidence="1" id="KW-0805">Transcription regulation</keyword>
<dbReference type="Gene3D" id="3.40.50.10490">
    <property type="entry name" value="Glucose-6-phosphate isomerase like protein, domain 1"/>
    <property type="match status" value="1"/>
</dbReference>
<evidence type="ECO:0000256" key="3">
    <source>
        <dbReference type="ARBA" id="ARBA00023163"/>
    </source>
</evidence>
<dbReference type="InterPro" id="IPR046348">
    <property type="entry name" value="SIS_dom_sf"/>
</dbReference>
<sequence>MFNYQEIESLNRLELTVYDYIIQNKSAVINMTIRELANQSHVSTTTVLRFCNKVGLDGFMELKYAIKRDLAHQQLEQPKMTRVVDSVNEFLGRFNDQTYQDHVQQVAEMMVDADLILFFGIGTSATFAQYGARLLANLGLYTLSIIDPFQPQPTQLRHAEKIVLVDVSVSGEREQVLKQAQFYHELGAKVVSITNTAVSTLARLSDINIAYNAHEVRDIINDDVDLTTQVPVVLTMEQIMHKTHQIQAARRAKADS</sequence>
<keyword evidence="3" id="KW-0804">Transcription</keyword>
<accession>A0ABW1SG56</accession>
<feature type="domain" description="HTH rpiR-type" evidence="4">
    <location>
        <begin position="1"/>
        <end position="73"/>
    </location>
</feature>
<evidence type="ECO:0000313" key="7">
    <source>
        <dbReference type="Proteomes" id="UP001596171"/>
    </source>
</evidence>
<feature type="domain" description="SIS" evidence="5">
    <location>
        <begin position="106"/>
        <end position="249"/>
    </location>
</feature>
<protein>
    <submittedName>
        <fullName evidence="6">MurR/RpiR family transcriptional regulator</fullName>
    </submittedName>
</protein>
<dbReference type="PROSITE" id="PS51071">
    <property type="entry name" value="HTH_RPIR"/>
    <property type="match status" value="1"/>
</dbReference>
<dbReference type="InterPro" id="IPR001347">
    <property type="entry name" value="SIS_dom"/>
</dbReference>
<dbReference type="InterPro" id="IPR035472">
    <property type="entry name" value="RpiR-like_SIS"/>
</dbReference>
<organism evidence="6 7">
    <name type="scientific">Lactiplantibacillus nangangensis</name>
    <dbReference type="NCBI Taxonomy" id="2559917"/>
    <lineage>
        <taxon>Bacteria</taxon>
        <taxon>Bacillati</taxon>
        <taxon>Bacillota</taxon>
        <taxon>Bacilli</taxon>
        <taxon>Lactobacillales</taxon>
        <taxon>Lactobacillaceae</taxon>
        <taxon>Lactiplantibacillus</taxon>
    </lineage>
</organism>
<proteinExistence type="predicted"/>
<evidence type="ECO:0000256" key="2">
    <source>
        <dbReference type="ARBA" id="ARBA00023125"/>
    </source>
</evidence>
<dbReference type="Gene3D" id="1.10.10.10">
    <property type="entry name" value="Winged helix-like DNA-binding domain superfamily/Winged helix DNA-binding domain"/>
    <property type="match status" value="1"/>
</dbReference>
<gene>
    <name evidence="6" type="ORF">ACFP1L_01330</name>
</gene>
<dbReference type="InterPro" id="IPR000281">
    <property type="entry name" value="HTH_RpiR"/>
</dbReference>
<reference evidence="7" key="1">
    <citation type="journal article" date="2019" name="Int. J. Syst. Evol. Microbiol.">
        <title>The Global Catalogue of Microorganisms (GCM) 10K type strain sequencing project: providing services to taxonomists for standard genome sequencing and annotation.</title>
        <authorList>
            <consortium name="The Broad Institute Genomics Platform"/>
            <consortium name="The Broad Institute Genome Sequencing Center for Infectious Disease"/>
            <person name="Wu L."/>
            <person name="Ma J."/>
        </authorList>
    </citation>
    <scope>NUCLEOTIDE SEQUENCE [LARGE SCALE GENOMIC DNA]</scope>
    <source>
        <strain evidence="7">CCM 8930</strain>
    </source>
</reference>
<dbReference type="InterPro" id="IPR009057">
    <property type="entry name" value="Homeodomain-like_sf"/>
</dbReference>
<evidence type="ECO:0000256" key="1">
    <source>
        <dbReference type="ARBA" id="ARBA00023015"/>
    </source>
</evidence>
<dbReference type="CDD" id="cd05013">
    <property type="entry name" value="SIS_RpiR"/>
    <property type="match status" value="1"/>
</dbReference>
<dbReference type="InterPro" id="IPR036388">
    <property type="entry name" value="WH-like_DNA-bd_sf"/>
</dbReference>
<dbReference type="SUPFAM" id="SSF46689">
    <property type="entry name" value="Homeodomain-like"/>
    <property type="match status" value="1"/>
</dbReference>
<dbReference type="RefSeq" id="WP_137614846.1">
    <property type="nucleotide sequence ID" value="NZ_BJDI01000001.1"/>
</dbReference>
<dbReference type="PANTHER" id="PTHR30514:SF1">
    <property type="entry name" value="HTH-TYPE TRANSCRIPTIONAL REGULATOR HEXR-RELATED"/>
    <property type="match status" value="1"/>
</dbReference>
<dbReference type="InterPro" id="IPR047640">
    <property type="entry name" value="RpiR-like"/>
</dbReference>
<dbReference type="PROSITE" id="PS51464">
    <property type="entry name" value="SIS"/>
    <property type="match status" value="1"/>
</dbReference>
<keyword evidence="7" id="KW-1185">Reference proteome</keyword>
<dbReference type="Pfam" id="PF01418">
    <property type="entry name" value="HTH_6"/>
    <property type="match status" value="1"/>
</dbReference>
<evidence type="ECO:0000259" key="4">
    <source>
        <dbReference type="PROSITE" id="PS51071"/>
    </source>
</evidence>
<comment type="caution">
    <text evidence="6">The sequence shown here is derived from an EMBL/GenBank/DDBJ whole genome shotgun (WGS) entry which is preliminary data.</text>
</comment>
<dbReference type="PANTHER" id="PTHR30514">
    <property type="entry name" value="GLUCOKINASE"/>
    <property type="match status" value="1"/>
</dbReference>
<dbReference type="Proteomes" id="UP001596171">
    <property type="component" value="Unassembled WGS sequence"/>
</dbReference>